<organism evidence="2">
    <name type="scientific">uncultured Rubrobacteraceae bacterium</name>
    <dbReference type="NCBI Taxonomy" id="349277"/>
    <lineage>
        <taxon>Bacteria</taxon>
        <taxon>Bacillati</taxon>
        <taxon>Actinomycetota</taxon>
        <taxon>Rubrobacteria</taxon>
        <taxon>Rubrobacterales</taxon>
        <taxon>Rubrobacteraceae</taxon>
        <taxon>environmental samples</taxon>
    </lineage>
</organism>
<name>A0A6J4SP88_9ACTN</name>
<dbReference type="AlphaFoldDB" id="A0A6J4SP88"/>
<feature type="region of interest" description="Disordered" evidence="1">
    <location>
        <begin position="82"/>
        <end position="110"/>
    </location>
</feature>
<evidence type="ECO:0000256" key="1">
    <source>
        <dbReference type="SAM" id="MobiDB-lite"/>
    </source>
</evidence>
<feature type="region of interest" description="Disordered" evidence="1">
    <location>
        <begin position="146"/>
        <end position="228"/>
    </location>
</feature>
<feature type="region of interest" description="Disordered" evidence="1">
    <location>
        <begin position="1"/>
        <end position="70"/>
    </location>
</feature>
<feature type="non-terminal residue" evidence="2">
    <location>
        <position position="1"/>
    </location>
</feature>
<proteinExistence type="predicted"/>
<evidence type="ECO:0000313" key="2">
    <source>
        <dbReference type="EMBL" id="CAA9500318.1"/>
    </source>
</evidence>
<sequence length="240" mass="26423">ARRLRRRGEGRAGGRAPGRRRGRRGHLQGEHHDRRARRPRGAGGAGGLHRRGRSVPRRLPHRGARQRESAGLRLWQLADRGGRGAHTGRLHRSPLLHERNQNHRGRPQIPGHIYRRLRQCRGGRGGAAALGNGRFPCRGRRLRVAGPSVLRGRVGSRRDPGPPPERRGGAGRTCREDHRGAPRTPEKSAPDQHRSPQAQAPRLRGGPGLLSDAGHRPRRAPLGGRGVCGGWVSSRRLPIL</sequence>
<protein>
    <submittedName>
        <fullName evidence="2">Uncharacterized protein</fullName>
    </submittedName>
</protein>
<accession>A0A6J4SP88</accession>
<feature type="non-terminal residue" evidence="2">
    <location>
        <position position="240"/>
    </location>
</feature>
<dbReference type="EMBL" id="CADCVK010000375">
    <property type="protein sequence ID" value="CAA9500318.1"/>
    <property type="molecule type" value="Genomic_DNA"/>
</dbReference>
<feature type="compositionally biased region" description="Basic residues" evidence="1">
    <location>
        <begin position="48"/>
        <end position="64"/>
    </location>
</feature>
<gene>
    <name evidence="2" type="ORF">AVDCRST_MAG12-2615</name>
</gene>
<feature type="compositionally biased region" description="Basic and acidic residues" evidence="1">
    <location>
        <begin position="156"/>
        <end position="194"/>
    </location>
</feature>
<reference evidence="2" key="1">
    <citation type="submission" date="2020-02" db="EMBL/GenBank/DDBJ databases">
        <authorList>
            <person name="Meier V. D."/>
        </authorList>
    </citation>
    <scope>NUCLEOTIDE SEQUENCE</scope>
    <source>
        <strain evidence="2">AVDCRST_MAG12</strain>
    </source>
</reference>
<feature type="compositionally biased region" description="Basic residues" evidence="1">
    <location>
        <begin position="17"/>
        <end position="26"/>
    </location>
</feature>